<feature type="compositionally biased region" description="Basic and acidic residues" evidence="1">
    <location>
        <begin position="268"/>
        <end position="281"/>
    </location>
</feature>
<reference evidence="3" key="1">
    <citation type="submission" date="2014-09" db="EMBL/GenBank/DDBJ databases">
        <title>Genome sequence of the luminous mushroom Mycena chlorophos for searching fungal bioluminescence genes.</title>
        <authorList>
            <person name="Tanaka Y."/>
            <person name="Kasuga D."/>
            <person name="Oba Y."/>
            <person name="Hase S."/>
            <person name="Sato K."/>
            <person name="Oba Y."/>
            <person name="Sakakibara Y."/>
        </authorList>
    </citation>
    <scope>NUCLEOTIDE SEQUENCE</scope>
</reference>
<feature type="domain" description="F-box" evidence="2">
    <location>
        <begin position="1"/>
        <end position="45"/>
    </location>
</feature>
<dbReference type="Gene3D" id="1.20.1280.50">
    <property type="match status" value="1"/>
</dbReference>
<feature type="region of interest" description="Disordered" evidence="1">
    <location>
        <begin position="268"/>
        <end position="289"/>
    </location>
</feature>
<dbReference type="SUPFAM" id="SSF81383">
    <property type="entry name" value="F-box domain"/>
    <property type="match status" value="1"/>
</dbReference>
<dbReference type="InterPro" id="IPR001810">
    <property type="entry name" value="F-box_dom"/>
</dbReference>
<organism evidence="3 4">
    <name type="scientific">Mycena chlorophos</name>
    <name type="common">Agaric fungus</name>
    <name type="synonym">Agaricus chlorophos</name>
    <dbReference type="NCBI Taxonomy" id="658473"/>
    <lineage>
        <taxon>Eukaryota</taxon>
        <taxon>Fungi</taxon>
        <taxon>Dikarya</taxon>
        <taxon>Basidiomycota</taxon>
        <taxon>Agaricomycotina</taxon>
        <taxon>Agaricomycetes</taxon>
        <taxon>Agaricomycetidae</taxon>
        <taxon>Agaricales</taxon>
        <taxon>Marasmiineae</taxon>
        <taxon>Mycenaceae</taxon>
        <taxon>Mycena</taxon>
    </lineage>
</organism>
<evidence type="ECO:0000256" key="1">
    <source>
        <dbReference type="SAM" id="MobiDB-lite"/>
    </source>
</evidence>
<dbReference type="CDD" id="cd09917">
    <property type="entry name" value="F-box_SF"/>
    <property type="match status" value="1"/>
</dbReference>
<dbReference type="InterPro" id="IPR036047">
    <property type="entry name" value="F-box-like_dom_sf"/>
</dbReference>
<keyword evidence="4" id="KW-1185">Reference proteome</keyword>
<evidence type="ECO:0000313" key="4">
    <source>
        <dbReference type="Proteomes" id="UP000815677"/>
    </source>
</evidence>
<dbReference type="Pfam" id="PF12937">
    <property type="entry name" value="F-box-like"/>
    <property type="match status" value="1"/>
</dbReference>
<protein>
    <recommendedName>
        <fullName evidence="2">F-box domain-containing protein</fullName>
    </recommendedName>
</protein>
<gene>
    <name evidence="3" type="ORF">MCHLO_17433</name>
</gene>
<accession>A0ABQ0MDI5</accession>
<proteinExistence type="predicted"/>
<evidence type="ECO:0000313" key="3">
    <source>
        <dbReference type="EMBL" id="GAT61409.1"/>
    </source>
</evidence>
<dbReference type="Proteomes" id="UP000815677">
    <property type="component" value="Unassembled WGS sequence"/>
</dbReference>
<sequence>MSICIPELLLQVFEHLPLPDLISAMHVNQQWRALVPEIDASIRTRLLALAFQPNPTQWPVDLQTRQKYVEKVETDPEFTIPDPYRTLLLEWPSSHPPPTMHWPHSLRFLASGFCYCFRQLHEDPSQCHCRRDVAVGKRSLYIFNAVYDWVVQHGTAPNNYEAECAHEIFCAGTRLRAPSHAQTIRLIMAHKERFQWRGRWGDLPFRVLPLSRYWEAEDDQSSSGVFVMILDGEARGQIHAWSENGESWYDGFEAETWWEWKYVEWDPTAHERHRESPRAQSDDGESENE</sequence>
<dbReference type="EMBL" id="DF850030">
    <property type="protein sequence ID" value="GAT61409.1"/>
    <property type="molecule type" value="Genomic_DNA"/>
</dbReference>
<evidence type="ECO:0000259" key="2">
    <source>
        <dbReference type="PROSITE" id="PS50181"/>
    </source>
</evidence>
<dbReference type="PROSITE" id="PS50181">
    <property type="entry name" value="FBOX"/>
    <property type="match status" value="1"/>
</dbReference>
<name>A0ABQ0MDI5_MYCCL</name>
<dbReference type="SMART" id="SM00256">
    <property type="entry name" value="FBOX"/>
    <property type="match status" value="1"/>
</dbReference>